<feature type="domain" description="Heterokaryon incompatibility" evidence="1">
    <location>
        <begin position="23"/>
        <end position="110"/>
    </location>
</feature>
<evidence type="ECO:0000259" key="1">
    <source>
        <dbReference type="Pfam" id="PF06985"/>
    </source>
</evidence>
<dbReference type="RefSeq" id="XP_018031064.1">
    <property type="nucleotide sequence ID" value="XM_018185253.1"/>
</dbReference>
<organism evidence="2 3">
    <name type="scientific">Paraphaeosphaeria sporulosa</name>
    <dbReference type="NCBI Taxonomy" id="1460663"/>
    <lineage>
        <taxon>Eukaryota</taxon>
        <taxon>Fungi</taxon>
        <taxon>Dikarya</taxon>
        <taxon>Ascomycota</taxon>
        <taxon>Pezizomycotina</taxon>
        <taxon>Dothideomycetes</taxon>
        <taxon>Pleosporomycetidae</taxon>
        <taxon>Pleosporales</taxon>
        <taxon>Massarineae</taxon>
        <taxon>Didymosphaeriaceae</taxon>
        <taxon>Paraphaeosphaeria</taxon>
    </lineage>
</organism>
<dbReference type="AlphaFoldDB" id="A0A177C1E0"/>
<dbReference type="Pfam" id="PF06985">
    <property type="entry name" value="HET"/>
    <property type="match status" value="1"/>
</dbReference>
<gene>
    <name evidence="2" type="ORF">CC84DRAFT_1263610</name>
</gene>
<dbReference type="GeneID" id="28768739"/>
<dbReference type="EMBL" id="KV441559">
    <property type="protein sequence ID" value="OAG00699.1"/>
    <property type="molecule type" value="Genomic_DNA"/>
</dbReference>
<reference evidence="2 3" key="1">
    <citation type="submission" date="2016-05" db="EMBL/GenBank/DDBJ databases">
        <title>Comparative analysis of secretome profiles of manganese(II)-oxidizing ascomycete fungi.</title>
        <authorList>
            <consortium name="DOE Joint Genome Institute"/>
            <person name="Zeiner C.A."/>
            <person name="Purvine S.O."/>
            <person name="Zink E.M."/>
            <person name="Wu S."/>
            <person name="Pasa-Tolic L."/>
            <person name="Chaput D.L."/>
            <person name="Haridas S."/>
            <person name="Grigoriev I.V."/>
            <person name="Santelli C.M."/>
            <person name="Hansel C.M."/>
        </authorList>
    </citation>
    <scope>NUCLEOTIDE SEQUENCE [LARGE SCALE GENOMIC DNA]</scope>
    <source>
        <strain evidence="2 3">AP3s5-JAC2a</strain>
    </source>
</reference>
<dbReference type="PANTHER" id="PTHR10622:SF10">
    <property type="entry name" value="HET DOMAIN-CONTAINING PROTEIN"/>
    <property type="match status" value="1"/>
</dbReference>
<dbReference type="PANTHER" id="PTHR10622">
    <property type="entry name" value="HET DOMAIN-CONTAINING PROTEIN"/>
    <property type="match status" value="1"/>
</dbReference>
<protein>
    <submittedName>
        <fullName evidence="2">HET-domain-containing protein</fullName>
    </submittedName>
</protein>
<sequence>MWLLDTETITLSQQPDDDDDVEYAILSHRWGNDDEEVSFSDIQNPDVVCRKLGYEKIRKCCAQARNHGFKYAWVDTCCIDKSSSAELQEAINSMYRWYERAKVCYAYLQDVPSVEVSQSEWFTRGWTLQELLAPRIVLFFDQSWNYLGDQDDLLKSIHKATKIRHDVLQKRTNIHVCCIAERMSWAAMRRTKRIEDRAYSLFGIFQVHLPMLYGEREAAFQRLQREILKTSEDDTLFAWTGVSRRYGGLLAPNLEAFRHGALLDTSPDKPSLELSGLDATERSIGITAPLIPWSNNLYLMLLGCIRGNRKRSFGNKGVGIYLRALDGENNFARVRLSGEDLAYLNDQESSSTLQSLAKQELLTPYRRNPRRTWMVNRTISIRQLPLLSKHQHWLDEWIYGFCVEIPAAKFLPYPVTLSKYTPLVSSLNNPPETSHTKWDAEDQIMWAVHGAFYNRGIIGALEYPRDPGTGEKLSAIRDIHFGFDHLFNPTLYIRKGPGFPAKYNIDSFFAWIDKGRDHPIELHGGANGSEEADFWNEIRNNEVVDRVDRDFWAIKGDRKARIQTYRLPIPRRDLHIVLRMYHVWNLSLVEEKLIATAD</sequence>
<dbReference type="Proteomes" id="UP000077069">
    <property type="component" value="Unassembled WGS sequence"/>
</dbReference>
<proteinExistence type="predicted"/>
<dbReference type="InterPro" id="IPR010730">
    <property type="entry name" value="HET"/>
</dbReference>
<dbReference type="OrthoDB" id="674604at2759"/>
<evidence type="ECO:0000313" key="3">
    <source>
        <dbReference type="Proteomes" id="UP000077069"/>
    </source>
</evidence>
<dbReference type="STRING" id="1460663.A0A177C1E0"/>
<evidence type="ECO:0000313" key="2">
    <source>
        <dbReference type="EMBL" id="OAG00699.1"/>
    </source>
</evidence>
<keyword evidence="3" id="KW-1185">Reference proteome</keyword>
<accession>A0A177C1E0</accession>
<dbReference type="InParanoid" id="A0A177C1E0"/>
<name>A0A177C1E0_9PLEO</name>